<feature type="transmembrane region" description="Helical" evidence="6">
    <location>
        <begin position="348"/>
        <end position="370"/>
    </location>
</feature>
<dbReference type="EMBL" id="AP018732">
    <property type="protein sequence ID" value="BBE42483.1"/>
    <property type="molecule type" value="Genomic_DNA"/>
</dbReference>
<keyword evidence="3 6" id="KW-0812">Transmembrane</keyword>
<feature type="transmembrane region" description="Helical" evidence="6">
    <location>
        <begin position="219"/>
        <end position="243"/>
    </location>
</feature>
<dbReference type="OrthoDB" id="19089at2157"/>
<feature type="transmembrane region" description="Helical" evidence="6">
    <location>
        <begin position="264"/>
        <end position="285"/>
    </location>
</feature>
<evidence type="ECO:0000256" key="4">
    <source>
        <dbReference type="ARBA" id="ARBA00022989"/>
    </source>
</evidence>
<keyword evidence="2" id="KW-1003">Cell membrane</keyword>
<evidence type="ECO:0000313" key="9">
    <source>
        <dbReference type="Proteomes" id="UP000509448"/>
    </source>
</evidence>
<evidence type="ECO:0000256" key="2">
    <source>
        <dbReference type="ARBA" id="ARBA00022475"/>
    </source>
</evidence>
<protein>
    <submittedName>
        <fullName evidence="8">NADH-ubiquinone oxidoreductase chain M</fullName>
        <ecNumber evidence="8">1.6.5.3</ecNumber>
    </submittedName>
</protein>
<evidence type="ECO:0000256" key="6">
    <source>
        <dbReference type="SAM" id="Phobius"/>
    </source>
</evidence>
<dbReference type="RefSeq" id="WP_174448712.1">
    <property type="nucleotide sequence ID" value="NZ_AP018732.1"/>
</dbReference>
<name>A0A4P2VG91_9ARCH</name>
<dbReference type="KEGG" id="ccai:NAS2_1094"/>
<evidence type="ECO:0000256" key="1">
    <source>
        <dbReference type="ARBA" id="ARBA00004651"/>
    </source>
</evidence>
<keyword evidence="8" id="KW-0560">Oxidoreductase</keyword>
<feature type="transmembrane region" description="Helical" evidence="6">
    <location>
        <begin position="481"/>
        <end position="506"/>
    </location>
</feature>
<dbReference type="EC" id="1.6.5.3" evidence="8"/>
<gene>
    <name evidence="8" type="ORF">NAS2_1094</name>
</gene>
<feature type="transmembrane region" description="Helical" evidence="6">
    <location>
        <begin position="73"/>
        <end position="102"/>
    </location>
</feature>
<dbReference type="GO" id="GO:0008137">
    <property type="term" value="F:NADH dehydrogenase (ubiquinone) activity"/>
    <property type="evidence" value="ECO:0007669"/>
    <property type="project" value="InterPro"/>
</dbReference>
<dbReference type="GO" id="GO:0016491">
    <property type="term" value="F:oxidoreductase activity"/>
    <property type="evidence" value="ECO:0007669"/>
    <property type="project" value="UniProtKB-KW"/>
</dbReference>
<dbReference type="Pfam" id="PF00361">
    <property type="entry name" value="Proton_antipo_M"/>
    <property type="match status" value="1"/>
</dbReference>
<evidence type="ECO:0000313" key="8">
    <source>
        <dbReference type="EMBL" id="BBE42483.1"/>
    </source>
</evidence>
<feature type="transmembrane region" description="Helical" evidence="6">
    <location>
        <begin position="291"/>
        <end position="309"/>
    </location>
</feature>
<organism evidence="8 9">
    <name type="scientific">Conexivisphaera calida</name>
    <dbReference type="NCBI Taxonomy" id="1874277"/>
    <lineage>
        <taxon>Archaea</taxon>
        <taxon>Nitrososphaerota</taxon>
        <taxon>Conexivisphaeria</taxon>
        <taxon>Conexivisphaerales</taxon>
        <taxon>Conexivisphaeraceae</taxon>
        <taxon>Conexivisphaera</taxon>
    </lineage>
</organism>
<evidence type="ECO:0000256" key="5">
    <source>
        <dbReference type="ARBA" id="ARBA00023136"/>
    </source>
</evidence>
<dbReference type="AlphaFoldDB" id="A0A4P2VG91"/>
<keyword evidence="5 6" id="KW-0472">Membrane</keyword>
<evidence type="ECO:0000259" key="7">
    <source>
        <dbReference type="Pfam" id="PF00361"/>
    </source>
</evidence>
<comment type="subcellular location">
    <subcellularLocation>
        <location evidence="1">Cell membrane</location>
        <topology evidence="1">Multi-pass membrane protein</topology>
    </subcellularLocation>
</comment>
<keyword evidence="8" id="KW-0830">Ubiquinone</keyword>
<dbReference type="InterPro" id="IPR003918">
    <property type="entry name" value="NADH_UbQ_OxRdtase"/>
</dbReference>
<keyword evidence="9" id="KW-1185">Reference proteome</keyword>
<dbReference type="GO" id="GO:0005886">
    <property type="term" value="C:plasma membrane"/>
    <property type="evidence" value="ECO:0007669"/>
    <property type="project" value="UniProtKB-SubCell"/>
</dbReference>
<dbReference type="InterPro" id="IPR050586">
    <property type="entry name" value="CPA3_Na-H_Antiporter_D"/>
</dbReference>
<dbReference type="PRINTS" id="PR01437">
    <property type="entry name" value="NUOXDRDTASE4"/>
</dbReference>
<dbReference type="PANTHER" id="PTHR42703:SF1">
    <property type="entry name" value="NA(+)_H(+) ANTIPORTER SUBUNIT D1"/>
    <property type="match status" value="1"/>
</dbReference>
<sequence length="518" mass="56357">MIASVPIFWISIALPIVLGIAAWLSGDRWRRSYSYASALSLLIPLGIVAYFYASGAESLVDPVWFNLTSYRIGYMYLGVDGLSSPVVIALSIVTAFVSIYGLKYMGHRIEEMRSAGESPPDYGAYQFLYNVFAATMLGVAFATNLVEFYIFLEGTLISSFLLIMYYGYGERSKISMLYFVWTHIGAVTFLAGALYYGVVEGAFDYLVLSGTNLIPVGPAAALGSMAVVVALLMFVGLAVKMALFGVHMWLPYAHAEAPTPISALLSPSLIGLAGYAMARFLLQYFPMIMESWRPFLMGLAFLTIVYAGLNALRQTDFKRLLAYSSVSQMGYMLLGIATLTQYGLVGSMLLYASHAVGKALLFMTAGVFIVEMHNLRDIGRMGGLARRYPLVAALALFGFMNLSGLPPALGFWSELFIVLGVVQTYAMNGLGYMVGMTALLMLALSVTAAYSFVTMRRIFYGQPRSEQGSAKEVIDPFKLSMLAIAILGFVLFIMVNPMISGVAAWLRLILGSGLGGVV</sequence>
<evidence type="ECO:0000256" key="3">
    <source>
        <dbReference type="ARBA" id="ARBA00022692"/>
    </source>
</evidence>
<feature type="transmembrane region" description="Helical" evidence="6">
    <location>
        <begin position="33"/>
        <end position="53"/>
    </location>
</feature>
<feature type="transmembrane region" description="Helical" evidence="6">
    <location>
        <begin position="122"/>
        <end position="142"/>
    </location>
</feature>
<accession>A0A4P2VG91</accession>
<feature type="transmembrane region" description="Helical" evidence="6">
    <location>
        <begin position="432"/>
        <end position="453"/>
    </location>
</feature>
<feature type="domain" description="NADH:quinone oxidoreductase/Mrp antiporter transmembrane" evidence="7">
    <location>
        <begin position="142"/>
        <end position="434"/>
    </location>
</feature>
<feature type="transmembrane region" description="Helical" evidence="6">
    <location>
        <begin position="178"/>
        <end position="199"/>
    </location>
</feature>
<feature type="transmembrane region" description="Helical" evidence="6">
    <location>
        <begin position="390"/>
        <end position="412"/>
    </location>
</feature>
<dbReference type="PANTHER" id="PTHR42703">
    <property type="entry name" value="NADH DEHYDROGENASE"/>
    <property type="match status" value="1"/>
</dbReference>
<feature type="transmembrane region" description="Helical" evidence="6">
    <location>
        <begin position="6"/>
        <end position="26"/>
    </location>
</feature>
<dbReference type="InterPro" id="IPR001750">
    <property type="entry name" value="ND/Mrp_TM"/>
</dbReference>
<reference evidence="8 9" key="1">
    <citation type="journal article" date="2019" name="ISME J.">
        <title>Isolation and characterization of a thermophilic sulfur- and iron-reducing thaumarchaeote from a terrestrial acidic hot spring.</title>
        <authorList>
            <person name="Kato S."/>
            <person name="Itoh T."/>
            <person name="Yuki M."/>
            <person name="Nagamori M."/>
            <person name="Ohnishi M."/>
            <person name="Uematsu K."/>
            <person name="Suzuki K."/>
            <person name="Takashina T."/>
            <person name="Ohkuma M."/>
        </authorList>
    </citation>
    <scope>NUCLEOTIDE SEQUENCE [LARGE SCALE GENOMIC DNA]</scope>
    <source>
        <strain evidence="8 9">NAS-02</strain>
    </source>
</reference>
<feature type="transmembrane region" description="Helical" evidence="6">
    <location>
        <begin position="321"/>
        <end position="342"/>
    </location>
</feature>
<dbReference type="Proteomes" id="UP000509448">
    <property type="component" value="Chromosome"/>
</dbReference>
<dbReference type="GeneID" id="55584905"/>
<proteinExistence type="predicted"/>
<keyword evidence="4 6" id="KW-1133">Transmembrane helix</keyword>
<dbReference type="GO" id="GO:0042773">
    <property type="term" value="P:ATP synthesis coupled electron transport"/>
    <property type="evidence" value="ECO:0007669"/>
    <property type="project" value="InterPro"/>
</dbReference>
<feature type="transmembrane region" description="Helical" evidence="6">
    <location>
        <begin position="148"/>
        <end position="166"/>
    </location>
</feature>